<sequence>MTNNNNDDNDDDDSRKRKERPYLPADDVQNGPNKRLNLHRTPNTPVMGPVQPTNPPVTGPPAQPEPGVGNPQMDSPTVYVSQQTTRAPFVAMSNTDVAPQQLRSQSQSQPQAQYTQQQPQHVTQPVEHRPGLDTNLAPGFSDIEHADGQQQMTHQESVNPQRAGRSVQYGQEGSSTGMLRNQAIEAYSLVSGGIPIEISATGRPGKGHFTTDIPKSETTISMCSGDEGRKTIQAQYAYHRNHYGRFGDVQYMLHRHQWDTGHRLAYPDLVALTDDELLMFFRSLVAKRVRKVPIRTKLVCWIDVLREAVRRFHDTDIITSLGNMSPWTKTFSIQQYILVDGQAKPWEFYDYAAGITLSLPAGPVEQAQGAWEDFVAKGIPGFPAQVFADSDRN</sequence>
<dbReference type="EMBL" id="JAKNSF020000036">
    <property type="protein sequence ID" value="KAK7727859.1"/>
    <property type="molecule type" value="Genomic_DNA"/>
</dbReference>
<comment type="caution">
    <text evidence="2">The sequence shown here is derived from an EMBL/GenBank/DDBJ whole genome shotgun (WGS) entry which is preliminary data.</text>
</comment>
<protein>
    <recommendedName>
        <fullName evidence="4">Protein kinase domain-containing protein</fullName>
    </recommendedName>
</protein>
<evidence type="ECO:0000256" key="1">
    <source>
        <dbReference type="SAM" id="MobiDB-lite"/>
    </source>
</evidence>
<evidence type="ECO:0000313" key="3">
    <source>
        <dbReference type="Proteomes" id="UP001430848"/>
    </source>
</evidence>
<accession>A0ABR1P6P7</accession>
<organism evidence="2 3">
    <name type="scientific">Diaporthe eres</name>
    <name type="common">Phomopsis oblonga</name>
    <dbReference type="NCBI Taxonomy" id="83184"/>
    <lineage>
        <taxon>Eukaryota</taxon>
        <taxon>Fungi</taxon>
        <taxon>Dikarya</taxon>
        <taxon>Ascomycota</taxon>
        <taxon>Pezizomycotina</taxon>
        <taxon>Sordariomycetes</taxon>
        <taxon>Sordariomycetidae</taxon>
        <taxon>Diaporthales</taxon>
        <taxon>Diaporthaceae</taxon>
        <taxon>Diaporthe</taxon>
        <taxon>Diaporthe eres species complex</taxon>
    </lineage>
</organism>
<keyword evidence="3" id="KW-1185">Reference proteome</keyword>
<feature type="region of interest" description="Disordered" evidence="1">
    <location>
        <begin position="1"/>
        <end position="76"/>
    </location>
</feature>
<feature type="compositionally biased region" description="Low complexity" evidence="1">
    <location>
        <begin position="99"/>
        <end position="120"/>
    </location>
</feature>
<reference evidence="2 3" key="1">
    <citation type="submission" date="2024-02" db="EMBL/GenBank/DDBJ databases">
        <title>De novo assembly and annotation of 12 fungi associated with fruit tree decline syndrome in Ontario, Canada.</title>
        <authorList>
            <person name="Sulman M."/>
            <person name="Ellouze W."/>
            <person name="Ilyukhin E."/>
        </authorList>
    </citation>
    <scope>NUCLEOTIDE SEQUENCE [LARGE SCALE GENOMIC DNA]</scope>
    <source>
        <strain evidence="2 3">M169</strain>
    </source>
</reference>
<feature type="compositionally biased region" description="Pro residues" evidence="1">
    <location>
        <begin position="52"/>
        <end position="64"/>
    </location>
</feature>
<feature type="region of interest" description="Disordered" evidence="1">
    <location>
        <begin position="98"/>
        <end position="174"/>
    </location>
</feature>
<gene>
    <name evidence="2" type="ORF">SLS63_006934</name>
</gene>
<evidence type="ECO:0008006" key="4">
    <source>
        <dbReference type="Google" id="ProtNLM"/>
    </source>
</evidence>
<proteinExistence type="predicted"/>
<dbReference type="Proteomes" id="UP001430848">
    <property type="component" value="Unassembled WGS sequence"/>
</dbReference>
<name>A0ABR1P6P7_DIAER</name>
<feature type="compositionally biased region" description="Polar residues" evidence="1">
    <location>
        <begin position="148"/>
        <end position="160"/>
    </location>
</feature>
<evidence type="ECO:0000313" key="2">
    <source>
        <dbReference type="EMBL" id="KAK7727859.1"/>
    </source>
</evidence>